<keyword evidence="3" id="KW-1185">Reference proteome</keyword>
<feature type="compositionally biased region" description="Low complexity" evidence="1">
    <location>
        <begin position="580"/>
        <end position="589"/>
    </location>
</feature>
<name>A0A3A4JW32_9NOCA</name>
<evidence type="ECO:0000313" key="3">
    <source>
        <dbReference type="Proteomes" id="UP000266677"/>
    </source>
</evidence>
<dbReference type="GO" id="GO:0005524">
    <property type="term" value="F:ATP binding"/>
    <property type="evidence" value="ECO:0007669"/>
    <property type="project" value="UniProtKB-KW"/>
</dbReference>
<dbReference type="AlphaFoldDB" id="A0A3A4JW32"/>
<feature type="region of interest" description="Disordered" evidence="1">
    <location>
        <begin position="495"/>
        <end position="514"/>
    </location>
</feature>
<dbReference type="Proteomes" id="UP000266677">
    <property type="component" value="Unassembled WGS sequence"/>
</dbReference>
<keyword evidence="2" id="KW-0067">ATP-binding</keyword>
<dbReference type="OrthoDB" id="4506813at2"/>
<feature type="region of interest" description="Disordered" evidence="1">
    <location>
        <begin position="519"/>
        <end position="682"/>
    </location>
</feature>
<dbReference type="RefSeq" id="WP_120043889.1">
    <property type="nucleotide sequence ID" value="NZ_QZFU01000036.1"/>
</dbReference>
<feature type="compositionally biased region" description="Low complexity" evidence="1">
    <location>
        <begin position="735"/>
        <end position="748"/>
    </location>
</feature>
<organism evidence="2 3">
    <name type="scientific">Nocardia panacis</name>
    <dbReference type="NCBI Taxonomy" id="2340916"/>
    <lineage>
        <taxon>Bacteria</taxon>
        <taxon>Bacillati</taxon>
        <taxon>Actinomycetota</taxon>
        <taxon>Actinomycetes</taxon>
        <taxon>Mycobacteriales</taxon>
        <taxon>Nocardiaceae</taxon>
        <taxon>Nocardia</taxon>
    </lineage>
</organism>
<keyword evidence="2" id="KW-0547">Nucleotide-binding</keyword>
<dbReference type="InterPro" id="IPR027417">
    <property type="entry name" value="P-loop_NTPase"/>
</dbReference>
<dbReference type="SUPFAM" id="SSF52540">
    <property type="entry name" value="P-loop containing nucleoside triphosphate hydrolases"/>
    <property type="match status" value="1"/>
</dbReference>
<proteinExistence type="predicted"/>
<reference evidence="2 3" key="1">
    <citation type="submission" date="2018-09" db="EMBL/GenBank/DDBJ databases">
        <title>YIM PH21274 draft genome.</title>
        <authorList>
            <person name="Miao C."/>
        </authorList>
    </citation>
    <scope>NUCLEOTIDE SEQUENCE [LARGE SCALE GENOMIC DNA]</scope>
    <source>
        <strain evidence="2 3">YIM PH 21724</strain>
    </source>
</reference>
<dbReference type="EMBL" id="QZFU01000036">
    <property type="protein sequence ID" value="RJO70832.1"/>
    <property type="molecule type" value="Genomic_DNA"/>
</dbReference>
<evidence type="ECO:0000256" key="1">
    <source>
        <dbReference type="SAM" id="MobiDB-lite"/>
    </source>
</evidence>
<feature type="compositionally biased region" description="Polar residues" evidence="1">
    <location>
        <begin position="660"/>
        <end position="673"/>
    </location>
</feature>
<feature type="region of interest" description="Disordered" evidence="1">
    <location>
        <begin position="733"/>
        <end position="762"/>
    </location>
</feature>
<accession>A0A3A4JW32</accession>
<evidence type="ECO:0000313" key="2">
    <source>
        <dbReference type="EMBL" id="RJO70832.1"/>
    </source>
</evidence>
<sequence>MNETNDAAPAPEPDEPNGRREIFIDGDATGTIVAGDLNTFISAHGSWVNVLPKNERPQPVRRARIEQLPRPQREPLGRAELLATLAEATRFGYPVQLYGPPGIGKSTVLRYAALTLEPGPDGVVFLNAGGRDIGDLAQEIFEACYDAPGYAPTQAALRRYMTGIQVKVYLDDADLTLEQQRNLADLAPHASFVLAGAQRSLLEDVTVVEVAGLERTPALQLLGRDLRKPLPGTEIPAATELWRIACGHPLLLMRAAGQIELDASGRPTLPKPGRVADLLPPLFDQLDPTATAVLHLLATLGDVGLAPEHIGALTDAADPARHCARLTELGLAVPAEDGYRCAPDIVAALRHRHPEPFPVDRLCAHFISWAHRPGTEATALARCDRALERVSELAELARRPELVVQLARATAHAMPRALRFGAWGRLLGRGWRAAELVGDRRAAAYFMHEEGIRNLLLRRVAAGALLGTVAATWHELGEINGQLAAQHAQQYAAGGQPSDVLAGAPAPQPDPATMQTATAHMQGFGPDPSGSVGQIGWHTAVSGGAQPNGGDPSLAGHSSSGAPDSNLLGHTDPGATAVHTPGSGTTGPYSPGGTGTGTTIPGPPGDSGVSTSGPYTPGHGGISTTDPHAPGHGGISTTDPYTPGDAGTSTLYSPGHSGTGAPTPSHGGTTAHSVSIAPPGGPAAGTVGTTSVGAAKTAGAAVATLGKIVAGIVAAVAAFAVVSHIAAAVRDESAASDAAQPTATHAAPTYPPRTTPASAPTGIVGSWHGSAGGFTISAAGAGAYILEFRSVDCGGTTRYRITGNDRSASGLVDAVDPHCTRNGQGRLTVSVSPDGNTLTRIYSANGTLRNCTNCGTAFFTRVH</sequence>
<gene>
    <name evidence="2" type="ORF">D5S18_26965</name>
</gene>
<comment type="caution">
    <text evidence="2">The sequence shown here is derived from an EMBL/GenBank/DDBJ whole genome shotgun (WGS) entry which is preliminary data.</text>
</comment>
<protein>
    <submittedName>
        <fullName evidence="2">ATP-binding protein</fullName>
    </submittedName>
</protein>